<dbReference type="InterPro" id="IPR019734">
    <property type="entry name" value="TPR_rpt"/>
</dbReference>
<dbReference type="SUPFAM" id="SSF48452">
    <property type="entry name" value="TPR-like"/>
    <property type="match status" value="1"/>
</dbReference>
<dbReference type="SMART" id="SM00028">
    <property type="entry name" value="TPR"/>
    <property type="match status" value="3"/>
</dbReference>
<gene>
    <name evidence="1" type="ORF">S01H1_70056</name>
</gene>
<protein>
    <submittedName>
        <fullName evidence="1">Uncharacterized protein</fullName>
    </submittedName>
</protein>
<name>X0X527_9ZZZZ</name>
<dbReference type="Pfam" id="PF14559">
    <property type="entry name" value="TPR_19"/>
    <property type="match status" value="1"/>
</dbReference>
<dbReference type="AlphaFoldDB" id="X0X527"/>
<dbReference type="EMBL" id="BARS01046553">
    <property type="protein sequence ID" value="GAG30472.1"/>
    <property type="molecule type" value="Genomic_DNA"/>
</dbReference>
<dbReference type="PROSITE" id="PS50005">
    <property type="entry name" value="TPR"/>
    <property type="match status" value="1"/>
</dbReference>
<dbReference type="Gene3D" id="1.25.40.10">
    <property type="entry name" value="Tetratricopeptide repeat domain"/>
    <property type="match status" value="1"/>
</dbReference>
<sequence length="206" mass="23059">AGYRHIPGYFDLTATEWREFKRFLASRTEVAWQTDGYVLFRIVRPHPPRPLPALPIYDALAYAEADRALSEGRAQAALTVFANPPPLLRDVGATYIRQGDAYLLLDDAGRARRAFMRALTLGADGPRIRTGLAQAHLRLGRPKEGLAHAESGWRQNPLSAYAAATLALTYQRTGRIDDARRLIRQSIRLRPDVADYRNIARQLGAL</sequence>
<evidence type="ECO:0000313" key="1">
    <source>
        <dbReference type="EMBL" id="GAG30472.1"/>
    </source>
</evidence>
<feature type="non-terminal residue" evidence="1">
    <location>
        <position position="1"/>
    </location>
</feature>
<comment type="caution">
    <text evidence="1">The sequence shown here is derived from an EMBL/GenBank/DDBJ whole genome shotgun (WGS) entry which is preliminary data.</text>
</comment>
<reference evidence="1" key="1">
    <citation type="journal article" date="2014" name="Front. Microbiol.">
        <title>High frequency of phylogenetically diverse reductive dehalogenase-homologous genes in deep subseafloor sedimentary metagenomes.</title>
        <authorList>
            <person name="Kawai M."/>
            <person name="Futagami T."/>
            <person name="Toyoda A."/>
            <person name="Takaki Y."/>
            <person name="Nishi S."/>
            <person name="Hori S."/>
            <person name="Arai W."/>
            <person name="Tsubouchi T."/>
            <person name="Morono Y."/>
            <person name="Uchiyama I."/>
            <person name="Ito T."/>
            <person name="Fujiyama A."/>
            <person name="Inagaki F."/>
            <person name="Takami H."/>
        </authorList>
    </citation>
    <scope>NUCLEOTIDE SEQUENCE</scope>
    <source>
        <strain evidence="1">Expedition CK06-06</strain>
    </source>
</reference>
<dbReference type="InterPro" id="IPR011990">
    <property type="entry name" value="TPR-like_helical_dom_sf"/>
</dbReference>
<proteinExistence type="predicted"/>
<organism evidence="1">
    <name type="scientific">marine sediment metagenome</name>
    <dbReference type="NCBI Taxonomy" id="412755"/>
    <lineage>
        <taxon>unclassified sequences</taxon>
        <taxon>metagenomes</taxon>
        <taxon>ecological metagenomes</taxon>
    </lineage>
</organism>
<accession>X0X527</accession>